<dbReference type="EMBL" id="SBKN01000009">
    <property type="protein sequence ID" value="RXR20328.1"/>
    <property type="molecule type" value="Genomic_DNA"/>
</dbReference>
<evidence type="ECO:0000256" key="1">
    <source>
        <dbReference type="SAM" id="SignalP"/>
    </source>
</evidence>
<dbReference type="AlphaFoldDB" id="A0A4Q1K3P8"/>
<evidence type="ECO:0000313" key="2">
    <source>
        <dbReference type="EMBL" id="RXR20328.1"/>
    </source>
</evidence>
<name>A0A4Q1K3P8_9FLAO</name>
<dbReference type="RefSeq" id="WP_129462379.1">
    <property type="nucleotide sequence ID" value="NZ_SBKN01000009.1"/>
</dbReference>
<comment type="caution">
    <text evidence="2">The sequence shown here is derived from an EMBL/GenBank/DDBJ whole genome shotgun (WGS) entry which is preliminary data.</text>
</comment>
<organism evidence="2 3">
    <name type="scientific">Flavobacterium stagni</name>
    <dbReference type="NCBI Taxonomy" id="2506421"/>
    <lineage>
        <taxon>Bacteria</taxon>
        <taxon>Pseudomonadati</taxon>
        <taxon>Bacteroidota</taxon>
        <taxon>Flavobacteriia</taxon>
        <taxon>Flavobacteriales</taxon>
        <taxon>Flavobacteriaceae</taxon>
        <taxon>Flavobacterium</taxon>
    </lineage>
</organism>
<keyword evidence="3" id="KW-1185">Reference proteome</keyword>
<keyword evidence="1" id="KW-0732">Signal</keyword>
<accession>A0A4Q1K3P8</accession>
<reference evidence="3" key="1">
    <citation type="submission" date="2019-01" db="EMBL/GenBank/DDBJ databases">
        <title>Cytophagaceae bacterium strain CAR-16.</title>
        <authorList>
            <person name="Chen W.-M."/>
        </authorList>
    </citation>
    <scope>NUCLEOTIDE SEQUENCE [LARGE SCALE GENOMIC DNA]</scope>
    <source>
        <strain evidence="3">WWJ-16</strain>
    </source>
</reference>
<dbReference type="Proteomes" id="UP000289857">
    <property type="component" value="Unassembled WGS sequence"/>
</dbReference>
<feature type="chain" id="PRO_5020548732" description="Carboxypeptidase regulatory-like domain-containing protein" evidence="1">
    <location>
        <begin position="21"/>
        <end position="205"/>
    </location>
</feature>
<proteinExistence type="predicted"/>
<gene>
    <name evidence="2" type="ORF">EQG61_12990</name>
</gene>
<protein>
    <recommendedName>
        <fullName evidence="4">Carboxypeptidase regulatory-like domain-containing protein</fullName>
    </recommendedName>
</protein>
<feature type="signal peptide" evidence="1">
    <location>
        <begin position="1"/>
        <end position="20"/>
    </location>
</feature>
<sequence length="205" mass="23345">MKKILVLLSALLLLCSFSCDIPYDGSRIVQLNHRFFDAQGQPVAGKKIDYYLGYSTPDAGVSPEFSYTTDAAGRIKFSTFYPKQKLYVYAEGYANYRPIESEVQYLDPTSFNAQSFYFLENGETVQFQIQFMFSSSQKSIEKCTMEGIGNPYYSNDNDAIYSFNVAKNQTITIHYTVYNSQTNVRQTLSQDFNIGTGDNYVIQNL</sequence>
<evidence type="ECO:0008006" key="4">
    <source>
        <dbReference type="Google" id="ProtNLM"/>
    </source>
</evidence>
<evidence type="ECO:0000313" key="3">
    <source>
        <dbReference type="Proteomes" id="UP000289857"/>
    </source>
</evidence>